<feature type="domain" description="Protein kinase" evidence="4">
    <location>
        <begin position="576"/>
        <end position="839"/>
    </location>
</feature>
<dbReference type="PANTHER" id="PTHR24348">
    <property type="entry name" value="SERINE/THREONINE-PROTEIN KINASE UNC-51-RELATED"/>
    <property type="match status" value="1"/>
</dbReference>
<dbReference type="GO" id="GO:0016301">
    <property type="term" value="F:kinase activity"/>
    <property type="evidence" value="ECO:0007669"/>
    <property type="project" value="UniProtKB-KW"/>
</dbReference>
<dbReference type="CDD" id="cd15482">
    <property type="entry name" value="Sialidase_non-viral"/>
    <property type="match status" value="1"/>
</dbReference>
<dbReference type="InterPro" id="IPR000719">
    <property type="entry name" value="Prot_kinase_dom"/>
</dbReference>
<gene>
    <name evidence="5" type="ORF">FTO68_11375</name>
</gene>
<dbReference type="InterPro" id="IPR013783">
    <property type="entry name" value="Ig-like_fold"/>
</dbReference>
<dbReference type="Pfam" id="PF24681">
    <property type="entry name" value="Kelch_KLHDC2_KLHL20_DRC7"/>
    <property type="match status" value="1"/>
</dbReference>
<evidence type="ECO:0000256" key="1">
    <source>
        <dbReference type="ARBA" id="ARBA00022741"/>
    </source>
</evidence>
<dbReference type="GO" id="GO:0005524">
    <property type="term" value="F:ATP binding"/>
    <property type="evidence" value="ECO:0007669"/>
    <property type="project" value="UniProtKB-KW"/>
</dbReference>
<dbReference type="InterPro" id="IPR015915">
    <property type="entry name" value="Kelch-typ_b-propeller"/>
</dbReference>
<comment type="caution">
    <text evidence="5">The sequence shown here is derived from an EMBL/GenBank/DDBJ whole genome shotgun (WGS) entry which is preliminary data.</text>
</comment>
<sequence>MMKYITTCFLTLLLLGVLAAPAAADPTGSEWTEVTPAAEWSARAEHTTVSHDGYIWVLGGDDKSRRYNDVWRSADGITWTEVTPAAEWSARNEHTTVSHDGYLWMLGGYDNSGRKNDVWRSADGITWTQVTRSAGWSPRYGHTTVSHGGYIWVLGGFADSSKNDVWRSADGVTWTEVTPAAGWSPRGDHTAVSYDGYIWVLGGTKGWDGSRYNDIWKSTNGVTWTRVTPAAGWSARIGHTTVSHDGYLWMLGGDIGVSKNYINDVWRSADGTTWMEVTPSAIWSKRYDHTTVSHDGYIWVLGGEEENDNYKNDVWRSPHTTSLPVAASSSSSPTDLDFPILLPLGLIVIIGLIAGVLVRTRRENNRHPKQEEPSQPAPVNRFTPKPETPVMEKKRKEAESLIAKAKDFASRGHYILAIKTVDEALEIMPGNTEYYELRTKLQYNDPKPDLVITPQSISLKANSWQKIPFNLTNSGNGDALNVNISLSDEFETKQISTHTIKAGVSETIKVPVRPRHDGHIPLDITITYQDSQERSYEATAEFEVSVEEQAPSPVADSPTTIPAIIPSFPQELLRRYYPLEFIGEGGFAKVFKVKRVDDGQVVAVKIPRIDEKTSSIFIKEVAAWYHLTHPNIVKLNRSDLLPVPHLEMEYIDGFEVNGKRLRDLDALQKPITEDQVIQIISGISGGLGYAHGKGIYHHDLKPLNVLITSDYTPKIADFGLSKISSRSSMTTNKGYSPLYAAPEQLDSEHYGNPDQRTDLYHLGLIFFEILTGRLPYDGSSHVVIISKILSPDISPATLASVNSDLAPYDPIVGKLTAKRMEDRYQNVTEFQQALKGVYALNKERTELLKDLKLTKASLKTSSTTGDIQRLTREAIRKSVRIALLHAQLNDRVELITALNEIRLLTTYHREELDTAIEQVQYMIAEDLPLGNEWVDQLRILLGKIEMQG</sequence>
<keyword evidence="5" id="KW-0418">Kinase</keyword>
<dbReference type="RefSeq" id="WP_255333547.1">
    <property type="nucleotide sequence ID" value="NZ_VOTZ01000042.1"/>
</dbReference>
<keyword evidence="1" id="KW-0547">Nucleotide-binding</keyword>
<name>A0ABD4TNZ2_9EURY</name>
<evidence type="ECO:0000256" key="3">
    <source>
        <dbReference type="SAM" id="MobiDB-lite"/>
    </source>
</evidence>
<dbReference type="SMART" id="SM00220">
    <property type="entry name" value="S_TKc"/>
    <property type="match status" value="1"/>
</dbReference>
<dbReference type="Gene3D" id="2.120.10.80">
    <property type="entry name" value="Kelch-type beta propeller"/>
    <property type="match status" value="2"/>
</dbReference>
<dbReference type="CDD" id="cd14014">
    <property type="entry name" value="STKc_PknB_like"/>
    <property type="match status" value="1"/>
</dbReference>
<organism evidence="5 6">
    <name type="scientific">Methanocalculus taiwanensis</name>
    <dbReference type="NCBI Taxonomy" id="106207"/>
    <lineage>
        <taxon>Archaea</taxon>
        <taxon>Methanobacteriati</taxon>
        <taxon>Methanobacteriota</taxon>
        <taxon>Stenosarchaea group</taxon>
        <taxon>Methanomicrobia</taxon>
        <taxon>Methanomicrobiales</taxon>
        <taxon>Methanocalculaceae</taxon>
        <taxon>Methanocalculus</taxon>
    </lineage>
</organism>
<evidence type="ECO:0000259" key="4">
    <source>
        <dbReference type="PROSITE" id="PS50011"/>
    </source>
</evidence>
<dbReference type="InterPro" id="IPR008271">
    <property type="entry name" value="Ser/Thr_kinase_AS"/>
</dbReference>
<protein>
    <submittedName>
        <fullName evidence="5">Protein kinase</fullName>
    </submittedName>
</protein>
<accession>A0ABD4TNZ2</accession>
<reference evidence="5 6" key="1">
    <citation type="submission" date="2019-08" db="EMBL/GenBank/DDBJ databases">
        <authorList>
            <person name="Chen S.-C."/>
            <person name="Lai M.-C."/>
            <person name="You Y.-T."/>
        </authorList>
    </citation>
    <scope>NUCLEOTIDE SEQUENCE [LARGE SCALE GENOMIC DNA]</scope>
    <source>
        <strain evidence="5 6">P2F9704a</strain>
    </source>
</reference>
<dbReference type="EMBL" id="VOTZ01000042">
    <property type="protein sequence ID" value="MCQ1539575.1"/>
    <property type="molecule type" value="Genomic_DNA"/>
</dbReference>
<dbReference type="InterPro" id="IPR017441">
    <property type="entry name" value="Protein_kinase_ATP_BS"/>
</dbReference>
<keyword evidence="5" id="KW-0808">Transferase</keyword>
<dbReference type="Gene3D" id="1.10.510.10">
    <property type="entry name" value="Transferase(Phosphotransferase) domain 1"/>
    <property type="match status" value="1"/>
</dbReference>
<keyword evidence="2" id="KW-0067">ATP-binding</keyword>
<feature type="region of interest" description="Disordered" evidence="3">
    <location>
        <begin position="364"/>
        <end position="395"/>
    </location>
</feature>
<dbReference type="PROSITE" id="PS00107">
    <property type="entry name" value="PROTEIN_KINASE_ATP"/>
    <property type="match status" value="1"/>
</dbReference>
<dbReference type="InterPro" id="IPR045269">
    <property type="entry name" value="Atg1-like"/>
</dbReference>
<evidence type="ECO:0000313" key="6">
    <source>
        <dbReference type="Proteomes" id="UP001524383"/>
    </source>
</evidence>
<evidence type="ECO:0000313" key="5">
    <source>
        <dbReference type="EMBL" id="MCQ1539575.1"/>
    </source>
</evidence>
<dbReference type="Gene3D" id="2.60.40.10">
    <property type="entry name" value="Immunoglobulins"/>
    <property type="match status" value="1"/>
</dbReference>
<dbReference type="InterPro" id="IPR011009">
    <property type="entry name" value="Kinase-like_dom_sf"/>
</dbReference>
<dbReference type="Proteomes" id="UP001524383">
    <property type="component" value="Unassembled WGS sequence"/>
</dbReference>
<dbReference type="AlphaFoldDB" id="A0ABD4TNZ2"/>
<dbReference type="PROSITE" id="PS50011">
    <property type="entry name" value="PROTEIN_KINASE_DOM"/>
    <property type="match status" value="1"/>
</dbReference>
<keyword evidence="6" id="KW-1185">Reference proteome</keyword>
<evidence type="ECO:0000256" key="2">
    <source>
        <dbReference type="ARBA" id="ARBA00022840"/>
    </source>
</evidence>
<dbReference type="PROSITE" id="PS00108">
    <property type="entry name" value="PROTEIN_KINASE_ST"/>
    <property type="match status" value="1"/>
</dbReference>
<dbReference type="SUPFAM" id="SSF117281">
    <property type="entry name" value="Kelch motif"/>
    <property type="match status" value="1"/>
</dbReference>
<proteinExistence type="predicted"/>
<dbReference type="Pfam" id="PF00069">
    <property type="entry name" value="Pkinase"/>
    <property type="match status" value="1"/>
</dbReference>
<dbReference type="SUPFAM" id="SSF56112">
    <property type="entry name" value="Protein kinase-like (PK-like)"/>
    <property type="match status" value="1"/>
</dbReference>
<dbReference type="InterPro" id="IPR011043">
    <property type="entry name" value="Gal_Oxase/kelch_b-propeller"/>
</dbReference>
<dbReference type="SUPFAM" id="SSF50965">
    <property type="entry name" value="Galactose oxidase, central domain"/>
    <property type="match status" value="1"/>
</dbReference>